<reference evidence="1 3" key="1">
    <citation type="submission" date="2007-10" db="EMBL/GenBank/DDBJ databases">
        <title>Complete sequence of Shewanella pealeana ATCC 700345.</title>
        <authorList>
            <consortium name="US DOE Joint Genome Institute"/>
            <person name="Copeland A."/>
            <person name="Lucas S."/>
            <person name="Lapidus A."/>
            <person name="Barry K."/>
            <person name="Glavina del Rio T."/>
            <person name="Dalin E."/>
            <person name="Tice H."/>
            <person name="Pitluck S."/>
            <person name="Chertkov O."/>
            <person name="Brettin T."/>
            <person name="Bruce D."/>
            <person name="Detter J.C."/>
            <person name="Han C."/>
            <person name="Schmutz J."/>
            <person name="Larimer F."/>
            <person name="Land M."/>
            <person name="Hauser L."/>
            <person name="Kyrpides N."/>
            <person name="Kim E."/>
            <person name="Zhao J.-S.Z."/>
            <person name="Manno D."/>
            <person name="Hawari J."/>
            <person name="Richardson P."/>
        </authorList>
    </citation>
    <scope>NUCLEOTIDE SEQUENCE [LARGE SCALE GENOMIC DNA]</scope>
    <source>
        <strain evidence="1">ATCC 700345</strain>
        <strain evidence="3">ATCC 700345 / ANG-SQ1</strain>
    </source>
</reference>
<name>A8H3S5_SHEPA</name>
<dbReference type="HOGENOM" id="CLU_157763_0_0_6"/>
<evidence type="ECO:0000313" key="3">
    <source>
        <dbReference type="Proteomes" id="UP000002608"/>
    </source>
</evidence>
<evidence type="ECO:0000313" key="1">
    <source>
        <dbReference type="EMBL" id="ABV87212.1"/>
    </source>
</evidence>
<dbReference type="EMBL" id="CP000851">
    <property type="protein sequence ID" value="ABV88769.1"/>
    <property type="molecule type" value="Genomic_DNA"/>
</dbReference>
<dbReference type="KEGG" id="spl:Spea_3456"/>
<dbReference type="AlphaFoldDB" id="A8H3S5"/>
<accession>A8H3S5</accession>
<dbReference type="EMBL" id="CP000851">
    <property type="protein sequence ID" value="ABV87212.1"/>
    <property type="molecule type" value="Genomic_DNA"/>
</dbReference>
<dbReference type="eggNOG" id="ENOG50339Z6">
    <property type="taxonomic scope" value="Bacteria"/>
</dbReference>
<dbReference type="Proteomes" id="UP000002608">
    <property type="component" value="Chromosome"/>
</dbReference>
<sequence>MRVLPNIRACALISCYELGVKMQLDEYIKETLVQIAKGVKDASEEVETLGGIVNPASVDTEYQACNGSHISSQKFKIRPDKQTIKFDIALQVKESSGVDTSAKAKLAVLSIGGGAKSHDESHTAHRVQFEIPVDLPTKLDE</sequence>
<protein>
    <submittedName>
        <fullName evidence="1">Uncharacterized protein</fullName>
    </submittedName>
</protein>
<keyword evidence="3" id="KW-1185">Reference proteome</keyword>
<dbReference type="KEGG" id="spl:Spea_1890"/>
<gene>
    <name evidence="1" type="ordered locus">Spea_1890</name>
    <name evidence="2" type="ordered locus">Spea_3456</name>
</gene>
<proteinExistence type="predicted"/>
<evidence type="ECO:0000313" key="2">
    <source>
        <dbReference type="EMBL" id="ABV88769.1"/>
    </source>
</evidence>
<organism evidence="1 3">
    <name type="scientific">Shewanella pealeana (strain ATCC 700345 / ANG-SQ1)</name>
    <dbReference type="NCBI Taxonomy" id="398579"/>
    <lineage>
        <taxon>Bacteria</taxon>
        <taxon>Pseudomonadati</taxon>
        <taxon>Pseudomonadota</taxon>
        <taxon>Gammaproteobacteria</taxon>
        <taxon>Alteromonadales</taxon>
        <taxon>Shewanellaceae</taxon>
        <taxon>Shewanella</taxon>
    </lineage>
</organism>